<gene>
    <name evidence="3" type="ORF">KHA91_03170</name>
</gene>
<keyword evidence="1" id="KW-0812">Transmembrane</keyword>
<evidence type="ECO:0000313" key="4">
    <source>
        <dbReference type="Proteomes" id="UP000676456"/>
    </source>
</evidence>
<dbReference type="PROSITE" id="PS51782">
    <property type="entry name" value="LYSM"/>
    <property type="match status" value="1"/>
</dbReference>
<evidence type="ECO:0000256" key="1">
    <source>
        <dbReference type="SAM" id="Phobius"/>
    </source>
</evidence>
<comment type="caution">
    <text evidence="3">The sequence shown here is derived from an EMBL/GenBank/DDBJ whole genome shotgun (WGS) entry which is preliminary data.</text>
</comment>
<dbReference type="SUPFAM" id="SSF54106">
    <property type="entry name" value="LysM domain"/>
    <property type="match status" value="1"/>
</dbReference>
<dbReference type="RefSeq" id="WP_213096760.1">
    <property type="nucleotide sequence ID" value="NZ_JAGYPN010000001.1"/>
</dbReference>
<dbReference type="SMART" id="SM00257">
    <property type="entry name" value="LysM"/>
    <property type="match status" value="1"/>
</dbReference>
<sequence>MISLWRKYSFSILFIILSLVMGLYLIFDVSEDNSTNIKITVQDGDSLWTISNAHAERFGMSTSDLVKLIKKENHLFGTTIKSGDELVIPGSYLRNNNKESELAFETN</sequence>
<proteinExistence type="predicted"/>
<protein>
    <submittedName>
        <fullName evidence="3">LysM peptidoglycan-binding domain-containing protein</fullName>
    </submittedName>
</protein>
<feature type="transmembrane region" description="Helical" evidence="1">
    <location>
        <begin position="7"/>
        <end position="27"/>
    </location>
</feature>
<keyword evidence="1" id="KW-0472">Membrane</keyword>
<dbReference type="Gene3D" id="3.10.350.10">
    <property type="entry name" value="LysM domain"/>
    <property type="match status" value="1"/>
</dbReference>
<keyword evidence="1" id="KW-1133">Transmembrane helix</keyword>
<dbReference type="Proteomes" id="UP000676456">
    <property type="component" value="Unassembled WGS sequence"/>
</dbReference>
<evidence type="ECO:0000259" key="2">
    <source>
        <dbReference type="PROSITE" id="PS51782"/>
    </source>
</evidence>
<name>A0A942Z4G3_9BACI</name>
<keyword evidence="4" id="KW-1185">Reference proteome</keyword>
<dbReference type="EMBL" id="JAGYPN010000001">
    <property type="protein sequence ID" value="MBS4221761.1"/>
    <property type="molecule type" value="Genomic_DNA"/>
</dbReference>
<reference evidence="3 4" key="1">
    <citation type="submission" date="2021-05" db="EMBL/GenBank/DDBJ databases">
        <title>Novel Bacillus species.</title>
        <authorList>
            <person name="Liu G."/>
        </authorList>
    </citation>
    <scope>NUCLEOTIDE SEQUENCE [LARGE SCALE GENOMIC DNA]</scope>
    <source>
        <strain evidence="3 4">FJAT-49682</strain>
    </source>
</reference>
<organism evidence="3 4">
    <name type="scientific">Lederbergia citrea</name>
    <dbReference type="NCBI Taxonomy" id="2833581"/>
    <lineage>
        <taxon>Bacteria</taxon>
        <taxon>Bacillati</taxon>
        <taxon>Bacillota</taxon>
        <taxon>Bacilli</taxon>
        <taxon>Bacillales</taxon>
        <taxon>Bacillaceae</taxon>
        <taxon>Lederbergia</taxon>
    </lineage>
</organism>
<evidence type="ECO:0000313" key="3">
    <source>
        <dbReference type="EMBL" id="MBS4221761.1"/>
    </source>
</evidence>
<dbReference type="InterPro" id="IPR018392">
    <property type="entry name" value="LysM"/>
</dbReference>
<feature type="domain" description="LysM" evidence="2">
    <location>
        <begin position="37"/>
        <end position="88"/>
    </location>
</feature>
<dbReference type="Pfam" id="PF01476">
    <property type="entry name" value="LysM"/>
    <property type="match status" value="1"/>
</dbReference>
<dbReference type="AlphaFoldDB" id="A0A942Z4G3"/>
<dbReference type="InterPro" id="IPR036779">
    <property type="entry name" value="LysM_dom_sf"/>
</dbReference>
<dbReference type="CDD" id="cd00118">
    <property type="entry name" value="LysM"/>
    <property type="match status" value="1"/>
</dbReference>
<accession>A0A942Z4G3</accession>